<dbReference type="Gene3D" id="3.40.190.10">
    <property type="entry name" value="Periplasmic binding protein-like II"/>
    <property type="match status" value="1"/>
</dbReference>
<keyword evidence="3" id="KW-1185">Reference proteome</keyword>
<dbReference type="InterPro" id="IPR005064">
    <property type="entry name" value="BUG"/>
</dbReference>
<proteinExistence type="inferred from homology"/>
<sequence>MAGAQGAWPERPIRLIVPWPPGGSTDTIARLFQAKLGELLGRPVVIDNRGGASGAIGSAEAARAPADGYTWMLAYDNEATNQTVMRLSYRTLEAFAPVTLVATGPLALVAHQSTPYRNFQDVVNAAKQAPDTIGYATSGVGGLAHVSTTLLSAQAGIRLVHVPYRGGGPAVQDAVAGNVPMFMSNVVIISQHIRNGVLRPLGVTTRGESRHVPGVQSFAQQGLAEFEAPTWWAFLGRAGTPEPILRRMNEALSQALADPEVKAKIEEQGCDVVASDPAACGRFLTAEIEKWGKVIRDNNIRTDS</sequence>
<dbReference type="PIRSF" id="PIRSF017082">
    <property type="entry name" value="YflP"/>
    <property type="match status" value="1"/>
</dbReference>
<comment type="caution">
    <text evidence="2">The sequence shown here is derived from an EMBL/GenBank/DDBJ whole genome shotgun (WGS) entry which is preliminary data.</text>
</comment>
<evidence type="ECO:0000313" key="3">
    <source>
        <dbReference type="Proteomes" id="UP001196870"/>
    </source>
</evidence>
<dbReference type="Pfam" id="PF03401">
    <property type="entry name" value="TctC"/>
    <property type="match status" value="1"/>
</dbReference>
<accession>A0ABS5F1B1</accession>
<dbReference type="EMBL" id="JAAGBB010000018">
    <property type="protein sequence ID" value="MBR0665925.1"/>
    <property type="molecule type" value="Genomic_DNA"/>
</dbReference>
<dbReference type="CDD" id="cd13578">
    <property type="entry name" value="PBP2_Bug27"/>
    <property type="match status" value="1"/>
</dbReference>
<reference evidence="3" key="1">
    <citation type="journal article" date="2021" name="Syst. Appl. Microbiol.">
        <title>Roseomonas hellenica sp. nov., isolated from roots of wild-growing Alkanna tinctoria.</title>
        <authorList>
            <person name="Rat A."/>
            <person name="Naranjo H.D."/>
            <person name="Lebbe L."/>
            <person name="Cnockaert M."/>
            <person name="Krigas N."/>
            <person name="Grigoriadou K."/>
            <person name="Maloupa E."/>
            <person name="Willems A."/>
        </authorList>
    </citation>
    <scope>NUCLEOTIDE SEQUENCE [LARGE SCALE GENOMIC DNA]</scope>
    <source>
        <strain evidence="3">LMG 31523</strain>
    </source>
</reference>
<dbReference type="Gene3D" id="3.40.190.150">
    <property type="entry name" value="Bordetella uptake gene, domain 1"/>
    <property type="match status" value="1"/>
</dbReference>
<name>A0ABS5F1B1_9PROT</name>
<dbReference type="SUPFAM" id="SSF53850">
    <property type="entry name" value="Periplasmic binding protein-like II"/>
    <property type="match status" value="1"/>
</dbReference>
<protein>
    <submittedName>
        <fullName evidence="2">Tripartite tricarboxylate transporter substrate binding protein</fullName>
    </submittedName>
</protein>
<dbReference type="Proteomes" id="UP001196870">
    <property type="component" value="Unassembled WGS sequence"/>
</dbReference>
<evidence type="ECO:0000313" key="2">
    <source>
        <dbReference type="EMBL" id="MBR0665925.1"/>
    </source>
</evidence>
<comment type="similarity">
    <text evidence="1">Belongs to the UPF0065 (bug) family.</text>
</comment>
<dbReference type="PANTHER" id="PTHR42928">
    <property type="entry name" value="TRICARBOXYLATE-BINDING PROTEIN"/>
    <property type="match status" value="1"/>
</dbReference>
<dbReference type="PANTHER" id="PTHR42928:SF5">
    <property type="entry name" value="BLR1237 PROTEIN"/>
    <property type="match status" value="1"/>
</dbReference>
<dbReference type="InterPro" id="IPR042100">
    <property type="entry name" value="Bug_dom1"/>
</dbReference>
<gene>
    <name evidence="2" type="ORF">GXW71_16320</name>
</gene>
<organism evidence="2 3">
    <name type="scientific">Plastoroseomonas hellenica</name>
    <dbReference type="NCBI Taxonomy" id="2687306"/>
    <lineage>
        <taxon>Bacteria</taxon>
        <taxon>Pseudomonadati</taxon>
        <taxon>Pseudomonadota</taxon>
        <taxon>Alphaproteobacteria</taxon>
        <taxon>Acetobacterales</taxon>
        <taxon>Acetobacteraceae</taxon>
        <taxon>Plastoroseomonas</taxon>
    </lineage>
</organism>
<evidence type="ECO:0000256" key="1">
    <source>
        <dbReference type="ARBA" id="ARBA00006987"/>
    </source>
</evidence>